<gene>
    <name evidence="2" type="ORF">Poly41_63510</name>
</gene>
<reference evidence="2 3" key="1">
    <citation type="submission" date="2019-02" db="EMBL/GenBank/DDBJ databases">
        <title>Deep-cultivation of Planctomycetes and their phenomic and genomic characterization uncovers novel biology.</title>
        <authorList>
            <person name="Wiegand S."/>
            <person name="Jogler M."/>
            <person name="Boedeker C."/>
            <person name="Pinto D."/>
            <person name="Vollmers J."/>
            <person name="Rivas-Marin E."/>
            <person name="Kohn T."/>
            <person name="Peeters S.H."/>
            <person name="Heuer A."/>
            <person name="Rast P."/>
            <person name="Oberbeckmann S."/>
            <person name="Bunk B."/>
            <person name="Jeske O."/>
            <person name="Meyerdierks A."/>
            <person name="Storesund J.E."/>
            <person name="Kallscheuer N."/>
            <person name="Luecker S."/>
            <person name="Lage O.M."/>
            <person name="Pohl T."/>
            <person name="Merkel B.J."/>
            <person name="Hornburger P."/>
            <person name="Mueller R.-W."/>
            <person name="Bruemmer F."/>
            <person name="Labrenz M."/>
            <person name="Spormann A.M."/>
            <person name="Op Den Camp H."/>
            <person name="Overmann J."/>
            <person name="Amann R."/>
            <person name="Jetten M.S.M."/>
            <person name="Mascher T."/>
            <person name="Medema M.H."/>
            <person name="Devos D.P."/>
            <person name="Kaster A.-K."/>
            <person name="Ovreas L."/>
            <person name="Rohde M."/>
            <person name="Galperin M.Y."/>
            <person name="Jogler C."/>
        </authorList>
    </citation>
    <scope>NUCLEOTIDE SEQUENCE [LARGE SCALE GENOMIC DNA]</scope>
    <source>
        <strain evidence="2 3">Poly41</strain>
    </source>
</reference>
<protein>
    <submittedName>
        <fullName evidence="2">Uncharacterized protein</fullName>
    </submittedName>
</protein>
<dbReference type="AlphaFoldDB" id="A0A5C6D2U8"/>
<organism evidence="2 3">
    <name type="scientific">Novipirellula artificiosorum</name>
    <dbReference type="NCBI Taxonomy" id="2528016"/>
    <lineage>
        <taxon>Bacteria</taxon>
        <taxon>Pseudomonadati</taxon>
        <taxon>Planctomycetota</taxon>
        <taxon>Planctomycetia</taxon>
        <taxon>Pirellulales</taxon>
        <taxon>Pirellulaceae</taxon>
        <taxon>Novipirellula</taxon>
    </lineage>
</organism>
<evidence type="ECO:0000313" key="3">
    <source>
        <dbReference type="Proteomes" id="UP000319143"/>
    </source>
</evidence>
<feature type="chain" id="PRO_5022837921" evidence="1">
    <location>
        <begin position="27"/>
        <end position="84"/>
    </location>
</feature>
<keyword evidence="1" id="KW-0732">Signal</keyword>
<comment type="caution">
    <text evidence="2">The sequence shown here is derived from an EMBL/GenBank/DDBJ whole genome shotgun (WGS) entry which is preliminary data.</text>
</comment>
<dbReference type="EMBL" id="SJPV01000018">
    <property type="protein sequence ID" value="TWU31160.1"/>
    <property type="molecule type" value="Genomic_DNA"/>
</dbReference>
<proteinExistence type="predicted"/>
<feature type="signal peptide" evidence="1">
    <location>
        <begin position="1"/>
        <end position="26"/>
    </location>
</feature>
<sequence length="84" mass="9198" precursor="true">MRLFSVVCLLVIDLLMNFGSARIALAQHPETVKHWTFNTDGDNQGWTGTNGARVLMPSPAVNSDSACTKPFATTFAMNRNRAGR</sequence>
<accession>A0A5C6D2U8</accession>
<evidence type="ECO:0000313" key="2">
    <source>
        <dbReference type="EMBL" id="TWU31160.1"/>
    </source>
</evidence>
<dbReference type="Proteomes" id="UP000319143">
    <property type="component" value="Unassembled WGS sequence"/>
</dbReference>
<evidence type="ECO:0000256" key="1">
    <source>
        <dbReference type="SAM" id="SignalP"/>
    </source>
</evidence>
<keyword evidence="3" id="KW-1185">Reference proteome</keyword>
<name>A0A5C6D2U8_9BACT</name>